<dbReference type="GO" id="GO:0016301">
    <property type="term" value="F:kinase activity"/>
    <property type="evidence" value="ECO:0007669"/>
    <property type="project" value="UniProtKB-KW"/>
</dbReference>
<keyword evidence="2" id="KW-0808">Transferase</keyword>
<evidence type="ECO:0000256" key="4">
    <source>
        <dbReference type="ARBA" id="ARBA00022840"/>
    </source>
</evidence>
<comment type="caution">
    <text evidence="6">The sequence shown here is derived from an EMBL/GenBank/DDBJ whole genome shotgun (WGS) entry which is preliminary data.</text>
</comment>
<dbReference type="Proteomes" id="UP000655868">
    <property type="component" value="Unassembled WGS sequence"/>
</dbReference>
<reference evidence="6" key="1">
    <citation type="submission" date="2020-12" db="EMBL/GenBank/DDBJ databases">
        <title>Antrihabitans popcorni sp. nov. and Antrihabitans auranticaus sp. nov., isolated from a larva cave.</title>
        <authorList>
            <person name="Lee S.D."/>
            <person name="Kim I.S."/>
        </authorList>
    </citation>
    <scope>NUCLEOTIDE SEQUENCE</scope>
    <source>
        <strain evidence="6">YC3-6</strain>
    </source>
</reference>
<accession>A0A934NM65</accession>
<dbReference type="GO" id="GO:0005524">
    <property type="term" value="F:ATP binding"/>
    <property type="evidence" value="ECO:0007669"/>
    <property type="project" value="UniProtKB-KW"/>
</dbReference>
<dbReference type="InterPro" id="IPR004147">
    <property type="entry name" value="ABC1_dom"/>
</dbReference>
<dbReference type="CDD" id="cd13970">
    <property type="entry name" value="ABC1_ADCK3"/>
    <property type="match status" value="1"/>
</dbReference>
<dbReference type="SUPFAM" id="SSF56112">
    <property type="entry name" value="Protein kinase-like (PK-like)"/>
    <property type="match status" value="1"/>
</dbReference>
<gene>
    <name evidence="6" type="ORF">JGU71_02490</name>
</gene>
<evidence type="ECO:0000313" key="6">
    <source>
        <dbReference type="EMBL" id="MBJ8337745.1"/>
    </source>
</evidence>
<dbReference type="InterPro" id="IPR011009">
    <property type="entry name" value="Kinase-like_dom_sf"/>
</dbReference>
<keyword evidence="3" id="KW-0547">Nucleotide-binding</keyword>
<dbReference type="EMBL" id="JAEMNV010000001">
    <property type="protein sequence ID" value="MBJ8337745.1"/>
    <property type="molecule type" value="Genomic_DNA"/>
</dbReference>
<dbReference type="PANTHER" id="PTHR43851:SF3">
    <property type="entry name" value="COENZYME Q8"/>
    <property type="match status" value="1"/>
</dbReference>
<comment type="similarity">
    <text evidence="1">Belongs to the protein kinase superfamily. ADCK protein kinase family.</text>
</comment>
<dbReference type="InterPro" id="IPR051409">
    <property type="entry name" value="Atypical_kinase_ADCK"/>
</dbReference>
<protein>
    <submittedName>
        <fullName evidence="6">AarF/ABC1/UbiB kinase family protein</fullName>
    </submittedName>
</protein>
<dbReference type="PANTHER" id="PTHR43851">
    <property type="match status" value="1"/>
</dbReference>
<keyword evidence="7" id="KW-1185">Reference proteome</keyword>
<dbReference type="Pfam" id="PF03109">
    <property type="entry name" value="ABC1"/>
    <property type="match status" value="1"/>
</dbReference>
<evidence type="ECO:0000256" key="2">
    <source>
        <dbReference type="ARBA" id="ARBA00022679"/>
    </source>
</evidence>
<keyword evidence="6" id="KW-0418">Kinase</keyword>
<dbReference type="AlphaFoldDB" id="A0A934NM65"/>
<evidence type="ECO:0000313" key="7">
    <source>
        <dbReference type="Proteomes" id="UP000655868"/>
    </source>
</evidence>
<dbReference type="RefSeq" id="WP_199701615.1">
    <property type="nucleotide sequence ID" value="NZ_JAEMNV010000001.1"/>
</dbReference>
<keyword evidence="4" id="KW-0067">ATP-binding</keyword>
<evidence type="ECO:0000256" key="3">
    <source>
        <dbReference type="ARBA" id="ARBA00022741"/>
    </source>
</evidence>
<evidence type="ECO:0000259" key="5">
    <source>
        <dbReference type="Pfam" id="PF03109"/>
    </source>
</evidence>
<name>A0A934NM65_9NOCA</name>
<feature type="domain" description="ABC1 atypical kinase-like" evidence="5">
    <location>
        <begin position="108"/>
        <end position="343"/>
    </location>
</feature>
<proteinExistence type="inferred from homology"/>
<sequence length="465" mass="50470">MHEGDEAGSVLRFGRAGDVPVRPVVRSARLASIPLGFAGRRVAATGKRMIGRPRVEVDAELHARTARHMFEVLGELRACAAKLGQFLSIYELVLPAQIAAPYRVALSQLQESTPAMLPSAVHAVLAEQLGEGWRGLFRDFDDRHAAAASLGQVHRAVWNDGRTVAVKLMYPGAREAVAGDLRHLKRVSWLASPFLSGADIRGIVDELCLRITDELDYELEAANQRRFAAAYAGSADFLVPAVVHQCGEVLITEWVDGKPLSQVIANGHQRERDRVGELFLRFNLTGPAQCGLFYGDPHPGNYRVTADGRLAVFDFGACAEPPLGFTEMAADLLAGIVGGDPDIMAANARRYGFVAPGVELDAAALADELGLFREPLVQPTFRFSTKWLRSVVQHVSQLHLSNVNRQLTLPARLTPIGRMFVAGAGVLCQIGGEVRVRDAVRTLVPEFVEVANTAPITSIRSSDNH</sequence>
<organism evidence="6 7">
    <name type="scientific">Antrihabitans stalagmiti</name>
    <dbReference type="NCBI Taxonomy" id="2799499"/>
    <lineage>
        <taxon>Bacteria</taxon>
        <taxon>Bacillati</taxon>
        <taxon>Actinomycetota</taxon>
        <taxon>Actinomycetes</taxon>
        <taxon>Mycobacteriales</taxon>
        <taxon>Nocardiaceae</taxon>
        <taxon>Antrihabitans</taxon>
    </lineage>
</organism>
<dbReference type="InterPro" id="IPR034646">
    <property type="entry name" value="ADCK3_dom"/>
</dbReference>
<evidence type="ECO:0000256" key="1">
    <source>
        <dbReference type="ARBA" id="ARBA00009670"/>
    </source>
</evidence>